<evidence type="ECO:0000256" key="6">
    <source>
        <dbReference type="ARBA" id="ARBA00023136"/>
    </source>
</evidence>
<dbReference type="GO" id="GO:0007155">
    <property type="term" value="P:cell adhesion"/>
    <property type="evidence" value="ECO:0007669"/>
    <property type="project" value="UniProtKB-KW"/>
</dbReference>
<dbReference type="EnsemblMetazoa" id="ACUA001130-RA">
    <property type="protein sequence ID" value="ACUA001130-PA"/>
    <property type="gene ID" value="ACUA001130"/>
</dbReference>
<keyword evidence="3 7" id="KW-0812">Transmembrane</keyword>
<evidence type="ECO:0008006" key="10">
    <source>
        <dbReference type="Google" id="ProtNLM"/>
    </source>
</evidence>
<organism evidence="8 9">
    <name type="scientific">Anopheles culicifacies</name>
    <dbReference type="NCBI Taxonomy" id="139723"/>
    <lineage>
        <taxon>Eukaryota</taxon>
        <taxon>Metazoa</taxon>
        <taxon>Ecdysozoa</taxon>
        <taxon>Arthropoda</taxon>
        <taxon>Hexapoda</taxon>
        <taxon>Insecta</taxon>
        <taxon>Pterygota</taxon>
        <taxon>Neoptera</taxon>
        <taxon>Endopterygota</taxon>
        <taxon>Diptera</taxon>
        <taxon>Nematocera</taxon>
        <taxon>Culicoidea</taxon>
        <taxon>Culicidae</taxon>
        <taxon>Anophelinae</taxon>
        <taxon>Anopheles</taxon>
        <taxon>culicifacies species complex</taxon>
    </lineage>
</organism>
<evidence type="ECO:0000256" key="2">
    <source>
        <dbReference type="ARBA" id="ARBA00008141"/>
    </source>
</evidence>
<evidence type="ECO:0000256" key="1">
    <source>
        <dbReference type="ARBA" id="ARBA00004141"/>
    </source>
</evidence>
<dbReference type="VEuPathDB" id="VectorBase:ACUA001130"/>
<keyword evidence="5 7" id="KW-1133">Transmembrane helix</keyword>
<keyword evidence="4" id="KW-0130">Cell adhesion</keyword>
<dbReference type="PANTHER" id="PTHR12316">
    <property type="entry name" value="NINJURIN-RELATED"/>
    <property type="match status" value="1"/>
</dbReference>
<protein>
    <recommendedName>
        <fullName evidence="10">Ninjurin a</fullName>
    </recommendedName>
</protein>
<reference evidence="9" key="1">
    <citation type="submission" date="2013-09" db="EMBL/GenBank/DDBJ databases">
        <title>The Genome Sequence of Anopheles culicifacies species A.</title>
        <authorList>
            <consortium name="The Broad Institute Genomics Platform"/>
            <person name="Neafsey D.E."/>
            <person name="Besansky N."/>
            <person name="Howell P."/>
            <person name="Walton C."/>
            <person name="Young S.K."/>
            <person name="Zeng Q."/>
            <person name="Gargeya S."/>
            <person name="Fitzgerald M."/>
            <person name="Haas B."/>
            <person name="Abouelleil A."/>
            <person name="Allen A.W."/>
            <person name="Alvarado L."/>
            <person name="Arachchi H.M."/>
            <person name="Berlin A.M."/>
            <person name="Chapman S.B."/>
            <person name="Gainer-Dewar J."/>
            <person name="Goldberg J."/>
            <person name="Griggs A."/>
            <person name="Gujja S."/>
            <person name="Hansen M."/>
            <person name="Howarth C."/>
            <person name="Imamovic A."/>
            <person name="Ireland A."/>
            <person name="Larimer J."/>
            <person name="McCowan C."/>
            <person name="Murphy C."/>
            <person name="Pearson M."/>
            <person name="Poon T.W."/>
            <person name="Priest M."/>
            <person name="Roberts A."/>
            <person name="Saif S."/>
            <person name="Shea T."/>
            <person name="Sisk P."/>
            <person name="Sykes S."/>
            <person name="Wortman J."/>
            <person name="Nusbaum C."/>
            <person name="Birren B."/>
        </authorList>
    </citation>
    <scope>NUCLEOTIDE SEQUENCE [LARGE SCALE GENOMIC DNA]</scope>
    <source>
        <strain evidence="9">A-37</strain>
    </source>
</reference>
<sequence length="193" mass="21722">MRYDSIANHVTIEQKAKQNKAVLISRANYGTVNPVDVTRSGHHGEHHNQPFPVYRPGFNPDGTHAIQITDDGHIIQNVNAYQQKKMITQGMMDLALLSANANQLRYVLESCQDHPFFEVIIVLISTSITIQVLVGMGLIWKSQYNTINENNYQEAKRISNLITIGIFLITLVNVMISAFNIAEIKSPSHPKQQ</sequence>
<feature type="transmembrane region" description="Helical" evidence="7">
    <location>
        <begin position="161"/>
        <end position="182"/>
    </location>
</feature>
<dbReference type="InterPro" id="IPR007007">
    <property type="entry name" value="Ninjurin"/>
</dbReference>
<dbReference type="Pfam" id="PF04923">
    <property type="entry name" value="Ninjurin"/>
    <property type="match status" value="1"/>
</dbReference>
<keyword evidence="9" id="KW-1185">Reference proteome</keyword>
<feature type="transmembrane region" description="Helical" evidence="7">
    <location>
        <begin position="116"/>
        <end position="140"/>
    </location>
</feature>
<dbReference type="AlphaFoldDB" id="A0A182LSX3"/>
<keyword evidence="6 7" id="KW-0472">Membrane</keyword>
<dbReference type="EMBL" id="AXCM01011375">
    <property type="status" value="NOT_ANNOTATED_CDS"/>
    <property type="molecule type" value="Genomic_DNA"/>
</dbReference>
<comment type="similarity">
    <text evidence="2">Belongs to the ninjurin family.</text>
</comment>
<comment type="subcellular location">
    <subcellularLocation>
        <location evidence="1">Membrane</location>
        <topology evidence="1">Multi-pass membrane protein</topology>
    </subcellularLocation>
</comment>
<dbReference type="PANTHER" id="PTHR12316:SF20">
    <property type="entry name" value="NINJURIN-A"/>
    <property type="match status" value="1"/>
</dbReference>
<dbReference type="GO" id="GO:0016020">
    <property type="term" value="C:membrane"/>
    <property type="evidence" value="ECO:0007669"/>
    <property type="project" value="UniProtKB-SubCell"/>
</dbReference>
<dbReference type="GO" id="GO:0042246">
    <property type="term" value="P:tissue regeneration"/>
    <property type="evidence" value="ECO:0007669"/>
    <property type="project" value="InterPro"/>
</dbReference>
<accession>A0A182LSX3</accession>
<dbReference type="Proteomes" id="UP000075883">
    <property type="component" value="Unassembled WGS sequence"/>
</dbReference>
<name>A0A182LSX3_9DIPT</name>
<proteinExistence type="inferred from homology"/>
<evidence type="ECO:0000256" key="5">
    <source>
        <dbReference type="ARBA" id="ARBA00022989"/>
    </source>
</evidence>
<evidence type="ECO:0000256" key="4">
    <source>
        <dbReference type="ARBA" id="ARBA00022889"/>
    </source>
</evidence>
<evidence type="ECO:0000256" key="7">
    <source>
        <dbReference type="SAM" id="Phobius"/>
    </source>
</evidence>
<evidence type="ECO:0000313" key="9">
    <source>
        <dbReference type="Proteomes" id="UP000075883"/>
    </source>
</evidence>
<evidence type="ECO:0000256" key="3">
    <source>
        <dbReference type="ARBA" id="ARBA00022692"/>
    </source>
</evidence>
<evidence type="ECO:0000313" key="8">
    <source>
        <dbReference type="EnsemblMetazoa" id="ACUA001130-PA"/>
    </source>
</evidence>
<reference evidence="8" key="2">
    <citation type="submission" date="2020-05" db="UniProtKB">
        <authorList>
            <consortium name="EnsemblMetazoa"/>
        </authorList>
    </citation>
    <scope>IDENTIFICATION</scope>
    <source>
        <strain evidence="8">A-37</strain>
    </source>
</reference>